<accession>A0ABY2WP33</accession>
<feature type="domain" description="Type I restriction enzyme R protein N-terminal" evidence="1">
    <location>
        <begin position="35"/>
        <end position="144"/>
    </location>
</feature>
<evidence type="ECO:0000259" key="1">
    <source>
        <dbReference type="Pfam" id="PF13588"/>
    </source>
</evidence>
<protein>
    <submittedName>
        <fullName evidence="2">Type I restriction enzyme HsdR N-terminal domain-containing protein</fullName>
    </submittedName>
</protein>
<dbReference type="Proteomes" id="UP000751614">
    <property type="component" value="Unassembled WGS sequence"/>
</dbReference>
<organism evidence="2 3">
    <name type="scientific">Flagellimonas algicola</name>
    <dbReference type="NCBI Taxonomy" id="2583815"/>
    <lineage>
        <taxon>Bacteria</taxon>
        <taxon>Pseudomonadati</taxon>
        <taxon>Bacteroidota</taxon>
        <taxon>Flavobacteriia</taxon>
        <taxon>Flavobacteriales</taxon>
        <taxon>Flavobacteriaceae</taxon>
        <taxon>Flagellimonas</taxon>
    </lineage>
</organism>
<dbReference type="RefSeq" id="WP_138833346.1">
    <property type="nucleotide sequence ID" value="NZ_VCNI01000001.1"/>
</dbReference>
<dbReference type="InterPro" id="IPR029464">
    <property type="entry name" value="HSDR_N"/>
</dbReference>
<keyword evidence="3" id="KW-1185">Reference proteome</keyword>
<comment type="caution">
    <text evidence="2">The sequence shown here is derived from an EMBL/GenBank/DDBJ whole genome shotgun (WGS) entry which is preliminary data.</text>
</comment>
<dbReference type="EMBL" id="VCNI01000001">
    <property type="protein sequence ID" value="TMU56663.1"/>
    <property type="molecule type" value="Genomic_DNA"/>
</dbReference>
<reference evidence="2 3" key="1">
    <citation type="submission" date="2019-05" db="EMBL/GenBank/DDBJ databases">
        <title>Flagellimonas sp. AsT0115, sp. nov., isolated from a marine red algae, Asparagopsis taxiformis.</title>
        <authorList>
            <person name="Kim J."/>
            <person name="Jeong S.E."/>
            <person name="Jeon C.O."/>
        </authorList>
    </citation>
    <scope>NUCLEOTIDE SEQUENCE [LARGE SCALE GENOMIC DNA]</scope>
    <source>
        <strain evidence="2 3">AsT0115</strain>
    </source>
</reference>
<dbReference type="Pfam" id="PF13588">
    <property type="entry name" value="HSDR_N_2"/>
    <property type="match status" value="1"/>
</dbReference>
<proteinExistence type="predicted"/>
<name>A0ABY2WP33_9FLAO</name>
<evidence type="ECO:0000313" key="2">
    <source>
        <dbReference type="EMBL" id="TMU56663.1"/>
    </source>
</evidence>
<evidence type="ECO:0000313" key="3">
    <source>
        <dbReference type="Proteomes" id="UP000751614"/>
    </source>
</evidence>
<gene>
    <name evidence="2" type="ORF">FGG15_03725</name>
</gene>
<sequence>MQPLDFPSYPFRLKSSEKGLQIFDIIRKKFVLLQPEEWVRQHVVHFLVETKKYPKSLINVEKQLVVNHLKKRYDVVVFQPNGSINLLVECKAPEVTIDQTTFDQIARYNLQLHSKYLMVTNGLNHYYCKMDLEGEKYKFLKEIPDFSR</sequence>